<dbReference type="RefSeq" id="WP_132746487.1">
    <property type="nucleotide sequence ID" value="NZ_SLXK01000017.1"/>
</dbReference>
<feature type="transmembrane region" description="Helical" evidence="5">
    <location>
        <begin position="343"/>
        <end position="364"/>
    </location>
</feature>
<accession>A0A4V2SMM5</accession>
<feature type="transmembrane region" description="Helical" evidence="5">
    <location>
        <begin position="200"/>
        <end position="222"/>
    </location>
</feature>
<feature type="transmembrane region" description="Helical" evidence="5">
    <location>
        <begin position="234"/>
        <end position="258"/>
    </location>
</feature>
<dbReference type="Pfam" id="PF00324">
    <property type="entry name" value="AA_permease"/>
    <property type="match status" value="1"/>
</dbReference>
<dbReference type="GO" id="GO:0055085">
    <property type="term" value="P:transmembrane transport"/>
    <property type="evidence" value="ECO:0007669"/>
    <property type="project" value="InterPro"/>
</dbReference>
<keyword evidence="4 5" id="KW-0472">Membrane</keyword>
<feature type="transmembrane region" description="Helical" evidence="5">
    <location>
        <begin position="96"/>
        <end position="119"/>
    </location>
</feature>
<reference evidence="7 8" key="1">
    <citation type="submission" date="2019-03" db="EMBL/GenBank/DDBJ databases">
        <title>Genomic Encyclopedia of Type Strains, Phase IV (KMG-IV): sequencing the most valuable type-strain genomes for metagenomic binning, comparative biology and taxonomic classification.</title>
        <authorList>
            <person name="Goeker M."/>
        </authorList>
    </citation>
    <scope>NUCLEOTIDE SEQUENCE [LARGE SCALE GENOMIC DNA]</scope>
    <source>
        <strain evidence="7 8">DSM 19377</strain>
    </source>
</reference>
<feature type="transmembrane region" description="Helical" evidence="5">
    <location>
        <begin position="370"/>
        <end position="397"/>
    </location>
</feature>
<dbReference type="PANTHER" id="PTHR42770">
    <property type="entry name" value="AMINO ACID TRANSPORTER-RELATED"/>
    <property type="match status" value="1"/>
</dbReference>
<dbReference type="InterPro" id="IPR050367">
    <property type="entry name" value="APC_superfamily"/>
</dbReference>
<organism evidence="7 8">
    <name type="scientific">Scopulibacillus darangshiensis</name>
    <dbReference type="NCBI Taxonomy" id="442528"/>
    <lineage>
        <taxon>Bacteria</taxon>
        <taxon>Bacillati</taxon>
        <taxon>Bacillota</taxon>
        <taxon>Bacilli</taxon>
        <taxon>Bacillales</taxon>
        <taxon>Sporolactobacillaceae</taxon>
        <taxon>Scopulibacillus</taxon>
    </lineage>
</organism>
<keyword evidence="8" id="KW-1185">Reference proteome</keyword>
<feature type="transmembrane region" description="Helical" evidence="5">
    <location>
        <begin position="440"/>
        <end position="463"/>
    </location>
</feature>
<keyword evidence="3 5" id="KW-1133">Transmembrane helix</keyword>
<proteinExistence type="predicted"/>
<dbReference type="InterPro" id="IPR004841">
    <property type="entry name" value="AA-permease/SLC12A_dom"/>
</dbReference>
<sequence length="500" mass="53820">MKTDQNQTLADGALGVPALIFLVISAVGPITTLFGNMILVMQFGNGIGATGVYIVAMVVWLLFSVGFAAMVRHIRNTGAFYAFIARGLGRLPGVSASYLAILAYVSTQISALGMIGYAINAFLALQFDIHLSWWIYSLIAWALVTILGYRHIEIGAKILGVLMLGEVVVMVIFSIASILHPSSEGYTAAPFNPEVIFNGHIGLAFLFSFGSFIGFEAAAVFSEEAKNSRRSVPIATYSAVIIMTVLYALASYALIVGWDGVMNRMNQAFNENGNADVIIYGLVTRVLGGPAVIVMQVLLITSVFAVLLALHNMITRYYFSGGRTGVLPPGLGKIHRRFRSPHIASIVQSVIAFIAIVLIAVSGANPYMVYGWFSAIGILSLLLLYTFTSIAVIAYFARSKVDTRLWHTKIAPALATIGLGYATVYAVLNFDVLIGEGHMAITIAIFLIILAVAITGIAVGFRLRKHRPDLYEKIGVTVPEPENNNIPSGQELGLTEQGKG</sequence>
<feature type="transmembrane region" description="Helical" evidence="5">
    <location>
        <begin position="161"/>
        <end position="180"/>
    </location>
</feature>
<dbReference type="PANTHER" id="PTHR42770:SF16">
    <property type="entry name" value="AMINO ACID PERMEASE"/>
    <property type="match status" value="1"/>
</dbReference>
<name>A0A4V2SMM5_9BACL</name>
<evidence type="ECO:0000259" key="6">
    <source>
        <dbReference type="Pfam" id="PF00324"/>
    </source>
</evidence>
<evidence type="ECO:0000313" key="8">
    <source>
        <dbReference type="Proteomes" id="UP000295416"/>
    </source>
</evidence>
<feature type="transmembrane region" description="Helical" evidence="5">
    <location>
        <begin position="131"/>
        <end position="149"/>
    </location>
</feature>
<dbReference type="EMBL" id="SLXK01000017">
    <property type="protein sequence ID" value="TCP27826.1"/>
    <property type="molecule type" value="Genomic_DNA"/>
</dbReference>
<evidence type="ECO:0000256" key="2">
    <source>
        <dbReference type="ARBA" id="ARBA00022692"/>
    </source>
</evidence>
<evidence type="ECO:0000256" key="3">
    <source>
        <dbReference type="ARBA" id="ARBA00022989"/>
    </source>
</evidence>
<gene>
    <name evidence="7" type="ORF">EV207_11753</name>
</gene>
<evidence type="ECO:0000256" key="5">
    <source>
        <dbReference type="SAM" id="Phobius"/>
    </source>
</evidence>
<evidence type="ECO:0000256" key="1">
    <source>
        <dbReference type="ARBA" id="ARBA00004141"/>
    </source>
</evidence>
<keyword evidence="2 5" id="KW-0812">Transmembrane</keyword>
<feature type="transmembrane region" description="Helical" evidence="5">
    <location>
        <begin position="12"/>
        <end position="39"/>
    </location>
</feature>
<dbReference type="Proteomes" id="UP000295416">
    <property type="component" value="Unassembled WGS sequence"/>
</dbReference>
<feature type="transmembrane region" description="Helical" evidence="5">
    <location>
        <begin position="409"/>
        <end position="428"/>
    </location>
</feature>
<comment type="subcellular location">
    <subcellularLocation>
        <location evidence="1">Membrane</location>
        <topology evidence="1">Multi-pass membrane protein</topology>
    </subcellularLocation>
</comment>
<protein>
    <submittedName>
        <fullName evidence="7">Amino acid/polyamine/organocation transporter (APC superfamily)</fullName>
    </submittedName>
</protein>
<feature type="transmembrane region" description="Helical" evidence="5">
    <location>
        <begin position="278"/>
        <end position="310"/>
    </location>
</feature>
<dbReference type="OrthoDB" id="3181223at2"/>
<evidence type="ECO:0000256" key="4">
    <source>
        <dbReference type="ARBA" id="ARBA00023136"/>
    </source>
</evidence>
<comment type="caution">
    <text evidence="7">The sequence shown here is derived from an EMBL/GenBank/DDBJ whole genome shotgun (WGS) entry which is preliminary data.</text>
</comment>
<dbReference type="PIRSF" id="PIRSF006060">
    <property type="entry name" value="AA_transporter"/>
    <property type="match status" value="1"/>
</dbReference>
<dbReference type="GO" id="GO:0016020">
    <property type="term" value="C:membrane"/>
    <property type="evidence" value="ECO:0007669"/>
    <property type="project" value="UniProtKB-SubCell"/>
</dbReference>
<dbReference type="AlphaFoldDB" id="A0A4V2SMM5"/>
<feature type="domain" description="Amino acid permease/ SLC12A" evidence="6">
    <location>
        <begin position="25"/>
        <end position="469"/>
    </location>
</feature>
<dbReference type="Gene3D" id="1.20.1740.10">
    <property type="entry name" value="Amino acid/polyamine transporter I"/>
    <property type="match status" value="1"/>
</dbReference>
<feature type="transmembrane region" description="Helical" evidence="5">
    <location>
        <begin position="51"/>
        <end position="71"/>
    </location>
</feature>
<evidence type="ECO:0000313" key="7">
    <source>
        <dbReference type="EMBL" id="TCP27826.1"/>
    </source>
</evidence>